<name>A0A662D461_UNCAE</name>
<evidence type="ECO:0000256" key="7">
    <source>
        <dbReference type="SAM" id="Phobius"/>
    </source>
</evidence>
<feature type="transmembrane region" description="Helical" evidence="7">
    <location>
        <begin position="232"/>
        <end position="253"/>
    </location>
</feature>
<comment type="caution">
    <text evidence="9">The sequence shown here is derived from an EMBL/GenBank/DDBJ whole genome shotgun (WGS) entry which is preliminary data.</text>
</comment>
<feature type="transmembrane region" description="Helical" evidence="7">
    <location>
        <begin position="202"/>
        <end position="220"/>
    </location>
</feature>
<evidence type="ECO:0000259" key="8">
    <source>
        <dbReference type="PROSITE" id="PS50850"/>
    </source>
</evidence>
<keyword evidence="2" id="KW-0813">Transport</keyword>
<dbReference type="PROSITE" id="PS50850">
    <property type="entry name" value="MFS"/>
    <property type="match status" value="1"/>
</dbReference>
<feature type="transmembrane region" description="Helical" evidence="7">
    <location>
        <begin position="295"/>
        <end position="315"/>
    </location>
</feature>
<dbReference type="Proteomes" id="UP000277457">
    <property type="component" value="Unassembled WGS sequence"/>
</dbReference>
<keyword evidence="4 7" id="KW-0812">Transmembrane</keyword>
<evidence type="ECO:0000256" key="4">
    <source>
        <dbReference type="ARBA" id="ARBA00022692"/>
    </source>
</evidence>
<reference evidence="9 10" key="1">
    <citation type="submission" date="2018-06" db="EMBL/GenBank/DDBJ databases">
        <title>Extensive metabolic versatility and redundancy in microbially diverse, dynamic hydrothermal sediments.</title>
        <authorList>
            <person name="Dombrowski N."/>
            <person name="Teske A."/>
            <person name="Baker B.J."/>
        </authorList>
    </citation>
    <scope>NUCLEOTIDE SEQUENCE [LARGE SCALE GENOMIC DNA]</scope>
    <source>
        <strain evidence="9">B7_G13</strain>
    </source>
</reference>
<evidence type="ECO:0000256" key="3">
    <source>
        <dbReference type="ARBA" id="ARBA00022475"/>
    </source>
</evidence>
<keyword evidence="6 7" id="KW-0472">Membrane</keyword>
<dbReference type="InterPro" id="IPR001958">
    <property type="entry name" value="Tet-R_TetA/multi-R_MdtG-like"/>
</dbReference>
<comment type="subcellular location">
    <subcellularLocation>
        <location evidence="1">Cell membrane</location>
        <topology evidence="1">Multi-pass membrane protein</topology>
    </subcellularLocation>
</comment>
<protein>
    <submittedName>
        <fullName evidence="9">MFS transporter</fullName>
    </submittedName>
</protein>
<evidence type="ECO:0000313" key="10">
    <source>
        <dbReference type="Proteomes" id="UP000277457"/>
    </source>
</evidence>
<dbReference type="PRINTS" id="PR01035">
    <property type="entry name" value="TCRTETA"/>
</dbReference>
<feature type="domain" description="Major facilitator superfamily (MFS) profile" evidence="8">
    <location>
        <begin position="1"/>
        <end position="319"/>
    </location>
</feature>
<feature type="transmembrane region" description="Helical" evidence="7">
    <location>
        <begin position="138"/>
        <end position="159"/>
    </location>
</feature>
<dbReference type="SUPFAM" id="SSF103473">
    <property type="entry name" value="MFS general substrate transporter"/>
    <property type="match status" value="1"/>
</dbReference>
<evidence type="ECO:0000313" key="9">
    <source>
        <dbReference type="EMBL" id="RLE07275.1"/>
    </source>
</evidence>
<dbReference type="InterPro" id="IPR020846">
    <property type="entry name" value="MFS_dom"/>
</dbReference>
<accession>A0A662D461</accession>
<feature type="transmembrane region" description="Helical" evidence="7">
    <location>
        <begin position="265"/>
        <end position="289"/>
    </location>
</feature>
<sequence>MVERAMFGGAVITACMGLATNVYQLLVFRIIQGALTGTVPASIALVSTTTPRERLGFSLGLMQTAVFSGSSIGPLLGGAVADFFGYRCSFYVTGSLLFIAGLIVLFLVEERFQPLSAGEIPERNFWKNLWIIFSSRQLLAMIFVLFCVQFAGMIVYPIFPLFVQSLTKSTSRIASITGAMLAITGIASAFSSATIGRVSDKVGYRNILLLSTLGAGMFYLPQAFVGSISQLFLLRIALGFFSGGILPTANAIIGLSVSEEHRGKVYGITASASALGNATGPIAGGIIASSLNLRAVFIFTTAILTMAGIWIIMTVKEPKIAKKKG</sequence>
<gene>
    <name evidence="9" type="ORF">DRZ78_03270</name>
</gene>
<evidence type="ECO:0000256" key="6">
    <source>
        <dbReference type="ARBA" id="ARBA00023136"/>
    </source>
</evidence>
<dbReference type="EMBL" id="QMPY01000107">
    <property type="protein sequence ID" value="RLE07275.1"/>
    <property type="molecule type" value="Genomic_DNA"/>
</dbReference>
<dbReference type="PANTHER" id="PTHR43414">
    <property type="entry name" value="MULTIDRUG RESISTANCE PROTEIN MDTG"/>
    <property type="match status" value="1"/>
</dbReference>
<organism evidence="9 10">
    <name type="scientific">Aerophobetes bacterium</name>
    <dbReference type="NCBI Taxonomy" id="2030807"/>
    <lineage>
        <taxon>Bacteria</taxon>
        <taxon>Candidatus Aerophobota</taxon>
    </lineage>
</organism>
<evidence type="ECO:0000256" key="5">
    <source>
        <dbReference type="ARBA" id="ARBA00022989"/>
    </source>
</evidence>
<dbReference type="Gene3D" id="1.20.1250.20">
    <property type="entry name" value="MFS general substrate transporter like domains"/>
    <property type="match status" value="2"/>
</dbReference>
<feature type="transmembrane region" description="Helical" evidence="7">
    <location>
        <begin position="90"/>
        <end position="108"/>
    </location>
</feature>
<feature type="transmembrane region" description="Helical" evidence="7">
    <location>
        <begin position="171"/>
        <end position="190"/>
    </location>
</feature>
<dbReference type="PROSITE" id="PS51257">
    <property type="entry name" value="PROKAR_LIPOPROTEIN"/>
    <property type="match status" value="1"/>
</dbReference>
<dbReference type="InterPro" id="IPR036259">
    <property type="entry name" value="MFS_trans_sf"/>
</dbReference>
<dbReference type="InterPro" id="IPR011701">
    <property type="entry name" value="MFS"/>
</dbReference>
<dbReference type="Pfam" id="PF07690">
    <property type="entry name" value="MFS_1"/>
    <property type="match status" value="1"/>
</dbReference>
<evidence type="ECO:0000256" key="1">
    <source>
        <dbReference type="ARBA" id="ARBA00004651"/>
    </source>
</evidence>
<feature type="transmembrane region" description="Helical" evidence="7">
    <location>
        <begin position="59"/>
        <end position="84"/>
    </location>
</feature>
<dbReference type="AlphaFoldDB" id="A0A662D461"/>
<keyword evidence="5 7" id="KW-1133">Transmembrane helix</keyword>
<dbReference type="GO" id="GO:0005886">
    <property type="term" value="C:plasma membrane"/>
    <property type="evidence" value="ECO:0007669"/>
    <property type="project" value="UniProtKB-SubCell"/>
</dbReference>
<proteinExistence type="predicted"/>
<evidence type="ECO:0000256" key="2">
    <source>
        <dbReference type="ARBA" id="ARBA00022448"/>
    </source>
</evidence>
<dbReference type="PANTHER" id="PTHR43414:SF1">
    <property type="entry name" value="PEPTIDE PERMEASE"/>
    <property type="match status" value="1"/>
</dbReference>
<dbReference type="GO" id="GO:0022857">
    <property type="term" value="F:transmembrane transporter activity"/>
    <property type="evidence" value="ECO:0007669"/>
    <property type="project" value="InterPro"/>
</dbReference>
<keyword evidence="3" id="KW-1003">Cell membrane</keyword>